<comment type="caution">
    <text evidence="2">The sequence shown here is derived from an EMBL/GenBank/DDBJ whole genome shotgun (WGS) entry which is preliminary data.</text>
</comment>
<name>A0A1Y1XRJ1_9FUNG</name>
<feature type="compositionally biased region" description="Polar residues" evidence="1">
    <location>
        <begin position="106"/>
        <end position="116"/>
    </location>
</feature>
<reference evidence="2 3" key="1">
    <citation type="submission" date="2016-07" db="EMBL/GenBank/DDBJ databases">
        <title>Pervasive Adenine N6-methylation of Active Genes in Fungi.</title>
        <authorList>
            <consortium name="DOE Joint Genome Institute"/>
            <person name="Mondo S.J."/>
            <person name="Dannebaum R.O."/>
            <person name="Kuo R.C."/>
            <person name="Labutti K."/>
            <person name="Haridas S."/>
            <person name="Kuo A."/>
            <person name="Salamov A."/>
            <person name="Ahrendt S.R."/>
            <person name="Lipzen A."/>
            <person name="Sullivan W."/>
            <person name="Andreopoulos W.B."/>
            <person name="Clum A."/>
            <person name="Lindquist E."/>
            <person name="Daum C."/>
            <person name="Ramamoorthy G.K."/>
            <person name="Gryganskyi A."/>
            <person name="Culley D."/>
            <person name="Magnuson J.K."/>
            <person name="James T.Y."/>
            <person name="O'Malley M.A."/>
            <person name="Stajich J.E."/>
            <person name="Spatafora J.W."/>
            <person name="Visel A."/>
            <person name="Grigoriev I.V."/>
        </authorList>
    </citation>
    <scope>NUCLEOTIDE SEQUENCE [LARGE SCALE GENOMIC DNA]</scope>
    <source>
        <strain evidence="2 3">CBS 931.73</strain>
    </source>
</reference>
<evidence type="ECO:0000313" key="3">
    <source>
        <dbReference type="Proteomes" id="UP000193498"/>
    </source>
</evidence>
<accession>A0A1Y1XRJ1</accession>
<feature type="region of interest" description="Disordered" evidence="1">
    <location>
        <begin position="89"/>
        <end position="116"/>
    </location>
</feature>
<protein>
    <submittedName>
        <fullName evidence="2">Uncharacterized protein</fullName>
    </submittedName>
</protein>
<sequence>MSLFESLFDNIDSTRGLKIQLEEQIRKSTTLLQTLQASGPMIEGLVRSHFRDMQGQFIEKYDTTIEDITQRLDRLEERQLQLDQQYAKFQNRSASSESGEEAESRLLQSNGGPIQD</sequence>
<keyword evidence="3" id="KW-1185">Reference proteome</keyword>
<proteinExistence type="predicted"/>
<dbReference type="OrthoDB" id="2138242at2759"/>
<evidence type="ECO:0000256" key="1">
    <source>
        <dbReference type="SAM" id="MobiDB-lite"/>
    </source>
</evidence>
<organism evidence="2 3">
    <name type="scientific">Basidiobolus meristosporus CBS 931.73</name>
    <dbReference type="NCBI Taxonomy" id="1314790"/>
    <lineage>
        <taxon>Eukaryota</taxon>
        <taxon>Fungi</taxon>
        <taxon>Fungi incertae sedis</taxon>
        <taxon>Zoopagomycota</taxon>
        <taxon>Entomophthoromycotina</taxon>
        <taxon>Basidiobolomycetes</taxon>
        <taxon>Basidiobolales</taxon>
        <taxon>Basidiobolaceae</taxon>
        <taxon>Basidiobolus</taxon>
    </lineage>
</organism>
<dbReference type="Proteomes" id="UP000193498">
    <property type="component" value="Unassembled WGS sequence"/>
</dbReference>
<dbReference type="EMBL" id="MCFE01000535">
    <property type="protein sequence ID" value="ORX88343.1"/>
    <property type="molecule type" value="Genomic_DNA"/>
</dbReference>
<gene>
    <name evidence="2" type="ORF">K493DRAFT_359622</name>
</gene>
<dbReference type="InParanoid" id="A0A1Y1XRJ1"/>
<evidence type="ECO:0000313" key="2">
    <source>
        <dbReference type="EMBL" id="ORX88343.1"/>
    </source>
</evidence>
<dbReference type="AlphaFoldDB" id="A0A1Y1XRJ1"/>